<feature type="DNA-binding region" description="H-T-H motif" evidence="4">
    <location>
        <begin position="32"/>
        <end position="51"/>
    </location>
</feature>
<evidence type="ECO:0000313" key="7">
    <source>
        <dbReference type="Proteomes" id="UP000023067"/>
    </source>
</evidence>
<dbReference type="PROSITE" id="PS01081">
    <property type="entry name" value="HTH_TETR_1"/>
    <property type="match status" value="1"/>
</dbReference>
<keyword evidence="7" id="KW-1185">Reference proteome</keyword>
<dbReference type="RefSeq" id="WP_051486893.1">
    <property type="nucleotide sequence ID" value="NZ_BAAAOW010000001.1"/>
</dbReference>
<dbReference type="STRING" id="396014.BF93_01800"/>
<dbReference type="PROSITE" id="PS50977">
    <property type="entry name" value="HTH_TETR_2"/>
    <property type="match status" value="1"/>
</dbReference>
<comment type="caution">
    <text evidence="6">The sequence shown here is derived from an EMBL/GenBank/DDBJ whole genome shotgun (WGS) entry which is preliminary data.</text>
</comment>
<dbReference type="PANTHER" id="PTHR30055">
    <property type="entry name" value="HTH-TYPE TRANSCRIPTIONAL REGULATOR RUTR"/>
    <property type="match status" value="1"/>
</dbReference>
<dbReference type="GO" id="GO:0003700">
    <property type="term" value="F:DNA-binding transcription factor activity"/>
    <property type="evidence" value="ECO:0007669"/>
    <property type="project" value="TreeGrafter"/>
</dbReference>
<dbReference type="HOGENOM" id="CLU_069356_2_3_11"/>
<dbReference type="Proteomes" id="UP000023067">
    <property type="component" value="Unassembled WGS sequence"/>
</dbReference>
<dbReference type="PANTHER" id="PTHR30055:SF238">
    <property type="entry name" value="MYCOFACTOCIN BIOSYNTHESIS TRANSCRIPTIONAL REGULATOR MFTR-RELATED"/>
    <property type="match status" value="1"/>
</dbReference>
<evidence type="ECO:0000259" key="5">
    <source>
        <dbReference type="PROSITE" id="PS50977"/>
    </source>
</evidence>
<dbReference type="Pfam" id="PF00440">
    <property type="entry name" value="TetR_N"/>
    <property type="match status" value="1"/>
</dbReference>
<dbReference type="EMBL" id="JDYK01000012">
    <property type="protein sequence ID" value="EWS80837.1"/>
    <property type="molecule type" value="Genomic_DNA"/>
</dbReference>
<dbReference type="InterPro" id="IPR023772">
    <property type="entry name" value="DNA-bd_HTH_TetR-type_CS"/>
</dbReference>
<dbReference type="eggNOG" id="COG1309">
    <property type="taxonomic scope" value="Bacteria"/>
</dbReference>
<protein>
    <recommendedName>
        <fullName evidence="5">HTH tetR-type domain-containing protein</fullName>
    </recommendedName>
</protein>
<evidence type="ECO:0000256" key="1">
    <source>
        <dbReference type="ARBA" id="ARBA00023015"/>
    </source>
</evidence>
<dbReference type="Gene3D" id="1.10.357.10">
    <property type="entry name" value="Tetracycline Repressor, domain 2"/>
    <property type="match status" value="1"/>
</dbReference>
<gene>
    <name evidence="6" type="ORF">BF93_01800</name>
</gene>
<keyword evidence="3" id="KW-0804">Transcription</keyword>
<dbReference type="InterPro" id="IPR001647">
    <property type="entry name" value="HTH_TetR"/>
</dbReference>
<dbReference type="SUPFAM" id="SSF46689">
    <property type="entry name" value="Homeodomain-like"/>
    <property type="match status" value="1"/>
</dbReference>
<name>Z9JSU6_9MICO</name>
<keyword evidence="2 4" id="KW-0238">DNA-binding</keyword>
<reference evidence="6 7" key="1">
    <citation type="submission" date="2014-02" db="EMBL/GenBank/DDBJ databases">
        <title>Genome sequence of Brachybacterium phenoliresistens strain W13A50.</title>
        <authorList>
            <person name="Wang X."/>
        </authorList>
    </citation>
    <scope>NUCLEOTIDE SEQUENCE [LARGE SCALE GENOMIC DNA]</scope>
    <source>
        <strain evidence="6 7">W13A50</strain>
    </source>
</reference>
<dbReference type="AlphaFoldDB" id="Z9JSU6"/>
<proteinExistence type="predicted"/>
<dbReference type="InterPro" id="IPR050109">
    <property type="entry name" value="HTH-type_TetR-like_transc_reg"/>
</dbReference>
<dbReference type="OrthoDB" id="8688418at2"/>
<organism evidence="6 7">
    <name type="scientific">Brachybacterium phenoliresistens</name>
    <dbReference type="NCBI Taxonomy" id="396014"/>
    <lineage>
        <taxon>Bacteria</taxon>
        <taxon>Bacillati</taxon>
        <taxon>Actinomycetota</taxon>
        <taxon>Actinomycetes</taxon>
        <taxon>Micrococcales</taxon>
        <taxon>Dermabacteraceae</taxon>
        <taxon>Brachybacterium</taxon>
    </lineage>
</organism>
<keyword evidence="1" id="KW-0805">Transcription regulation</keyword>
<dbReference type="InterPro" id="IPR009057">
    <property type="entry name" value="Homeodomain-like_sf"/>
</dbReference>
<sequence length="197" mass="21327">MAQTGTRAAATTAAIEEAALDLALAHGYETVTVDRICEQVGISQRTFFNHFPTKDDAILGREMPSIDERAARAFVLADGPLLLDALLLIPVPEGDAAPPRMDERMRIIAGHPHLLARQIERVSTLEAELREIISQRIAHADPAGDDAARESESALITCLMGGMMRFATSEASAARRGESMASRVEEARGVLERVLAR</sequence>
<evidence type="ECO:0000256" key="4">
    <source>
        <dbReference type="PROSITE-ProRule" id="PRU00335"/>
    </source>
</evidence>
<evidence type="ECO:0000256" key="2">
    <source>
        <dbReference type="ARBA" id="ARBA00023125"/>
    </source>
</evidence>
<evidence type="ECO:0000313" key="6">
    <source>
        <dbReference type="EMBL" id="EWS80837.1"/>
    </source>
</evidence>
<feature type="domain" description="HTH tetR-type" evidence="5">
    <location>
        <begin position="9"/>
        <end position="69"/>
    </location>
</feature>
<evidence type="ECO:0000256" key="3">
    <source>
        <dbReference type="ARBA" id="ARBA00023163"/>
    </source>
</evidence>
<dbReference type="PATRIC" id="fig|396014.3.peg.2399"/>
<accession>Z9JSU6</accession>
<dbReference type="PRINTS" id="PR00455">
    <property type="entry name" value="HTHTETR"/>
</dbReference>
<dbReference type="GO" id="GO:0000976">
    <property type="term" value="F:transcription cis-regulatory region binding"/>
    <property type="evidence" value="ECO:0007669"/>
    <property type="project" value="TreeGrafter"/>
</dbReference>